<evidence type="ECO:0000313" key="2">
    <source>
        <dbReference type="Proteomes" id="UP000266841"/>
    </source>
</evidence>
<name>K0RSY4_THAOC</name>
<feature type="non-terminal residue" evidence="1">
    <location>
        <position position="346"/>
    </location>
</feature>
<dbReference type="eggNOG" id="ENOG502SAVZ">
    <property type="taxonomic scope" value="Eukaryota"/>
</dbReference>
<dbReference type="Proteomes" id="UP000266841">
    <property type="component" value="Unassembled WGS sequence"/>
</dbReference>
<dbReference type="OrthoDB" id="45666at2759"/>
<comment type="caution">
    <text evidence="1">The sequence shown here is derived from an EMBL/GenBank/DDBJ whole genome shotgun (WGS) entry which is preliminary data.</text>
</comment>
<protein>
    <submittedName>
        <fullName evidence="1">Uncharacterized protein</fullName>
    </submittedName>
</protein>
<dbReference type="AlphaFoldDB" id="K0RSY4"/>
<dbReference type="EMBL" id="AGNL01040572">
    <property type="protein sequence ID" value="EJK52026.1"/>
    <property type="molecule type" value="Genomic_DNA"/>
</dbReference>
<evidence type="ECO:0000313" key="1">
    <source>
        <dbReference type="EMBL" id="EJK52026.1"/>
    </source>
</evidence>
<organism evidence="1 2">
    <name type="scientific">Thalassiosira oceanica</name>
    <name type="common">Marine diatom</name>
    <dbReference type="NCBI Taxonomy" id="159749"/>
    <lineage>
        <taxon>Eukaryota</taxon>
        <taxon>Sar</taxon>
        <taxon>Stramenopiles</taxon>
        <taxon>Ochrophyta</taxon>
        <taxon>Bacillariophyta</taxon>
        <taxon>Coscinodiscophyceae</taxon>
        <taxon>Thalassiosirophycidae</taxon>
        <taxon>Thalassiosirales</taxon>
        <taxon>Thalassiosiraceae</taxon>
        <taxon>Thalassiosira</taxon>
    </lineage>
</organism>
<reference evidence="1 2" key="1">
    <citation type="journal article" date="2012" name="Genome Biol.">
        <title>Genome and low-iron response of an oceanic diatom adapted to chronic iron limitation.</title>
        <authorList>
            <person name="Lommer M."/>
            <person name="Specht M."/>
            <person name="Roy A.S."/>
            <person name="Kraemer L."/>
            <person name="Andreson R."/>
            <person name="Gutowska M.A."/>
            <person name="Wolf J."/>
            <person name="Bergner S.V."/>
            <person name="Schilhabel M.B."/>
            <person name="Klostermeier U.C."/>
            <person name="Beiko R.G."/>
            <person name="Rosenstiel P."/>
            <person name="Hippler M."/>
            <person name="Laroche J."/>
        </authorList>
    </citation>
    <scope>NUCLEOTIDE SEQUENCE [LARGE SCALE GENOMIC DNA]</scope>
    <source>
        <strain evidence="1 2">CCMP1005</strain>
    </source>
</reference>
<accession>K0RSY4</accession>
<proteinExistence type="predicted"/>
<gene>
    <name evidence="1" type="ORF">THAOC_28744</name>
</gene>
<sequence length="346" mass="38060">MTASREIESSDTSIANIDVQSPKRRGAASIFAIALGIPLPSHAVKGAAEYDLEYYLRDAFMGNNKEGNLPASQGPPPRPPRQLGGPLLPLLLDDQLESCIVMQEFSRISNTPVTELGEEIKIFRNKAARAFQVSHPYVQESVRDEYFFDLTCYSIWRVASVRIQDFSKRDLFVRNVGRKLLDEVIRLGLIPSKNINTLQSGSGGLTDTLPAVIGILELFKSSGFCTKFQLGDKNDEFRTGMLAFDELDDEELRGGGSIDCLVSVLDASTLGGALQINGEGSRFYPDFVGPVLAAIWERAGRVSINYESYFVDPVYRPNPKQGWNEPPGTPAGNASQWYAVLGSLDK</sequence>
<keyword evidence="2" id="KW-1185">Reference proteome</keyword>